<accession>A0A1M6QFR9</accession>
<reference evidence="2 3" key="1">
    <citation type="submission" date="2016-11" db="EMBL/GenBank/DDBJ databases">
        <authorList>
            <person name="Jaros S."/>
            <person name="Januszkiewicz K."/>
            <person name="Wedrychowicz H."/>
        </authorList>
    </citation>
    <scope>NUCLEOTIDE SEQUENCE [LARGE SCALE GENOMIC DNA]</scope>
    <source>
        <strain evidence="2 3">CGMCC 4.5723</strain>
    </source>
</reference>
<organism evidence="2 3">
    <name type="scientific">Nocardiopsis flavescens</name>
    <dbReference type="NCBI Taxonomy" id="758803"/>
    <lineage>
        <taxon>Bacteria</taxon>
        <taxon>Bacillati</taxon>
        <taxon>Actinomycetota</taxon>
        <taxon>Actinomycetes</taxon>
        <taxon>Streptosporangiales</taxon>
        <taxon>Nocardiopsidaceae</taxon>
        <taxon>Nocardiopsis</taxon>
    </lineage>
</organism>
<dbReference type="EMBL" id="FQZK01000015">
    <property type="protein sequence ID" value="SHK19061.1"/>
    <property type="molecule type" value="Genomic_DNA"/>
</dbReference>
<evidence type="ECO:0000313" key="2">
    <source>
        <dbReference type="EMBL" id="SHK19061.1"/>
    </source>
</evidence>
<feature type="compositionally biased region" description="Polar residues" evidence="1">
    <location>
        <begin position="19"/>
        <end position="37"/>
    </location>
</feature>
<name>A0A1M6QFR9_9ACTN</name>
<evidence type="ECO:0000256" key="1">
    <source>
        <dbReference type="SAM" id="MobiDB-lite"/>
    </source>
</evidence>
<dbReference type="Proteomes" id="UP000184452">
    <property type="component" value="Unassembled WGS sequence"/>
</dbReference>
<protein>
    <submittedName>
        <fullName evidence="2">Uncharacterized protein</fullName>
    </submittedName>
</protein>
<keyword evidence="3" id="KW-1185">Reference proteome</keyword>
<feature type="region of interest" description="Disordered" evidence="1">
    <location>
        <begin position="69"/>
        <end position="100"/>
    </location>
</feature>
<dbReference type="AlphaFoldDB" id="A0A1M6QFR9"/>
<feature type="region of interest" description="Disordered" evidence="1">
    <location>
        <begin position="1"/>
        <end position="51"/>
    </location>
</feature>
<sequence length="100" mass="10074">MSTGKPPLFHRGGLGGSVAENQSGSGVRALTTRSGTSAPARPANRAVEPSTVPCSRVGANFCATAESLKPGPEQRAITRGNGSDPALTPLPAQRVAQHSG</sequence>
<proteinExistence type="predicted"/>
<evidence type="ECO:0000313" key="3">
    <source>
        <dbReference type="Proteomes" id="UP000184452"/>
    </source>
</evidence>
<gene>
    <name evidence="2" type="ORF">SAMN05421803_11542</name>
</gene>
<dbReference type="STRING" id="758803.SAMN05421803_11542"/>